<feature type="compositionally biased region" description="Low complexity" evidence="1">
    <location>
        <begin position="70"/>
        <end position="86"/>
    </location>
</feature>
<protein>
    <submittedName>
        <fullName evidence="3">Aste57867_9798 protein</fullName>
    </submittedName>
</protein>
<evidence type="ECO:0000313" key="4">
    <source>
        <dbReference type="Proteomes" id="UP000332933"/>
    </source>
</evidence>
<gene>
    <name evidence="3" type="primary">Aste57867_9798</name>
    <name evidence="2" type="ORF">As57867_009759</name>
    <name evidence="3" type="ORF">ASTE57867_9798</name>
</gene>
<organism evidence="3 4">
    <name type="scientific">Aphanomyces stellatus</name>
    <dbReference type="NCBI Taxonomy" id="120398"/>
    <lineage>
        <taxon>Eukaryota</taxon>
        <taxon>Sar</taxon>
        <taxon>Stramenopiles</taxon>
        <taxon>Oomycota</taxon>
        <taxon>Saprolegniomycetes</taxon>
        <taxon>Saprolegniales</taxon>
        <taxon>Verrucalvaceae</taxon>
        <taxon>Aphanomyces</taxon>
    </lineage>
</organism>
<feature type="compositionally biased region" description="Basic residues" evidence="1">
    <location>
        <begin position="254"/>
        <end position="268"/>
    </location>
</feature>
<evidence type="ECO:0000313" key="3">
    <source>
        <dbReference type="EMBL" id="VFT86677.1"/>
    </source>
</evidence>
<dbReference type="AlphaFoldDB" id="A0A485KP33"/>
<feature type="region of interest" description="Disordered" evidence="1">
    <location>
        <begin position="429"/>
        <end position="479"/>
    </location>
</feature>
<feature type="compositionally biased region" description="Acidic residues" evidence="1">
    <location>
        <begin position="158"/>
        <end position="173"/>
    </location>
</feature>
<proteinExistence type="predicted"/>
<dbReference type="EMBL" id="CAADRA010005185">
    <property type="protein sequence ID" value="VFT86677.1"/>
    <property type="molecule type" value="Genomic_DNA"/>
</dbReference>
<feature type="compositionally biased region" description="Basic residues" evidence="1">
    <location>
        <begin position="87"/>
        <end position="98"/>
    </location>
</feature>
<feature type="region of interest" description="Disordered" evidence="1">
    <location>
        <begin position="332"/>
        <end position="367"/>
    </location>
</feature>
<accession>A0A485KP33</accession>
<reference evidence="2" key="2">
    <citation type="submission" date="2019-06" db="EMBL/GenBank/DDBJ databases">
        <title>Genomics analysis of Aphanomyces spp. identifies a new class of oomycete effector associated with host adaptation.</title>
        <authorList>
            <person name="Gaulin E."/>
        </authorList>
    </citation>
    <scope>NUCLEOTIDE SEQUENCE</scope>
    <source>
        <strain evidence="2">CBS 578.67</strain>
    </source>
</reference>
<feature type="compositionally biased region" description="Basic and acidic residues" evidence="1">
    <location>
        <begin position="146"/>
        <end position="155"/>
    </location>
</feature>
<evidence type="ECO:0000256" key="1">
    <source>
        <dbReference type="SAM" id="MobiDB-lite"/>
    </source>
</evidence>
<dbReference type="Proteomes" id="UP000332933">
    <property type="component" value="Unassembled WGS sequence"/>
</dbReference>
<keyword evidence="4" id="KW-1185">Reference proteome</keyword>
<feature type="region of interest" description="Disordered" evidence="1">
    <location>
        <begin position="141"/>
        <end position="222"/>
    </location>
</feature>
<name>A0A485KP33_9STRA</name>
<evidence type="ECO:0000313" key="2">
    <source>
        <dbReference type="EMBL" id="KAF0699653.1"/>
    </source>
</evidence>
<dbReference type="EMBL" id="VJMH01005164">
    <property type="protein sequence ID" value="KAF0699653.1"/>
    <property type="molecule type" value="Genomic_DNA"/>
</dbReference>
<feature type="compositionally biased region" description="Basic residues" evidence="1">
    <location>
        <begin position="42"/>
        <end position="51"/>
    </location>
</feature>
<feature type="region of interest" description="Disordered" evidence="1">
    <location>
        <begin position="69"/>
        <end position="125"/>
    </location>
</feature>
<feature type="compositionally biased region" description="Polar residues" evidence="1">
    <location>
        <begin position="443"/>
        <end position="453"/>
    </location>
</feature>
<feature type="region of interest" description="Disordered" evidence="1">
    <location>
        <begin position="29"/>
        <end position="57"/>
    </location>
</feature>
<dbReference type="OrthoDB" id="62103at2759"/>
<sequence length="493" mass="54532">MPMELFDPNEGSAAVAAYGKATYHSFAFCESGSGGGGTSSKARSRRHSSRRKYVEDKVELDVDERVELYAATPTAAGTSSRGSSTRPRYKTPPQRKRSTQPPPSQPASDKPQRGRGATVSSFQWDDAGGDSSILASFPFHASSFKDNNDDVHDGDFLTGDDDENVYDYEINEDDLYKYTPKATKPPPPANNNRHLSAGAARHRYATDSDDVHAQQSCFDRPPSRQCHAFPIHLVDQSSDDEQQPLEPQQQARTTFKRRPPSRHKHLSRSQKQIADTFASSCDINEQSLEDTINRFRSRRNADSLMRLQSHDPMRDGFEAVDETVPLPFRIEVTTRDQASPPPYGKPKGGGNSCRRQRPQAPPPSAAYDEMRRTLQSRAEDPVVVKITAPERRRPVPARGVPQSSPFQWMKDDAASHPFFENTSVLSPDTNWIPTNLDGDVGPETNSSDGGTSARTDDLKLDDFNFSATPPAPPESASLRTSLGMDFLSLFAQS</sequence>
<feature type="region of interest" description="Disordered" evidence="1">
    <location>
        <begin position="237"/>
        <end position="272"/>
    </location>
</feature>
<reference evidence="3 4" key="1">
    <citation type="submission" date="2019-03" db="EMBL/GenBank/DDBJ databases">
        <authorList>
            <person name="Gaulin E."/>
            <person name="Dumas B."/>
        </authorList>
    </citation>
    <scope>NUCLEOTIDE SEQUENCE [LARGE SCALE GENOMIC DNA]</scope>
    <source>
        <strain evidence="3">CBS 568.67</strain>
    </source>
</reference>